<dbReference type="Pfam" id="PF01575">
    <property type="entry name" value="MaoC_dehydratas"/>
    <property type="match status" value="1"/>
</dbReference>
<evidence type="ECO:0000259" key="2">
    <source>
        <dbReference type="Pfam" id="PF01575"/>
    </source>
</evidence>
<dbReference type="Gene3D" id="3.10.129.10">
    <property type="entry name" value="Hotdog Thioesterase"/>
    <property type="match status" value="1"/>
</dbReference>
<dbReference type="SUPFAM" id="SSF54637">
    <property type="entry name" value="Thioesterase/thiol ester dehydrase-isomerase"/>
    <property type="match status" value="1"/>
</dbReference>
<reference evidence="3 4" key="1">
    <citation type="submission" date="2017-10" db="EMBL/GenBank/DDBJ databases">
        <title>Novel microbial diversity and functional potential in the marine mammal oral microbiome.</title>
        <authorList>
            <person name="Dudek N.K."/>
            <person name="Sun C.L."/>
            <person name="Burstein D."/>
            <person name="Kantor R.S."/>
            <person name="Aliaga Goltsman D.S."/>
            <person name="Bik E.M."/>
            <person name="Thomas B.C."/>
            <person name="Banfield J.F."/>
            <person name="Relman D.A."/>
        </authorList>
    </citation>
    <scope>NUCLEOTIDE SEQUENCE [LARGE SCALE GENOMIC DNA]</scope>
    <source>
        <strain evidence="3">DOLJORAL78_61_10</strain>
    </source>
</reference>
<comment type="similarity">
    <text evidence="1">Belongs to the enoyl-CoA hydratase/isomerase family.</text>
</comment>
<dbReference type="PANTHER" id="PTHR42993">
    <property type="entry name" value="MAOC-LIKE DEHYDRATASE DOMAIN-CONTAINING PROTEIN"/>
    <property type="match status" value="1"/>
</dbReference>
<evidence type="ECO:0000313" key="3">
    <source>
        <dbReference type="EMBL" id="PIE32371.1"/>
    </source>
</evidence>
<dbReference type="PANTHER" id="PTHR42993:SF1">
    <property type="entry name" value="MAOC-LIKE DEHYDRATASE DOMAIN-CONTAINING PROTEIN"/>
    <property type="match status" value="1"/>
</dbReference>
<organism evidence="3 4">
    <name type="scientific">Ilumatobacter coccineus</name>
    <dbReference type="NCBI Taxonomy" id="467094"/>
    <lineage>
        <taxon>Bacteria</taxon>
        <taxon>Bacillati</taxon>
        <taxon>Actinomycetota</taxon>
        <taxon>Acidimicrobiia</taxon>
        <taxon>Acidimicrobiales</taxon>
        <taxon>Ilumatobacteraceae</taxon>
        <taxon>Ilumatobacter</taxon>
    </lineage>
</organism>
<comment type="caution">
    <text evidence="3">The sequence shown here is derived from an EMBL/GenBank/DDBJ whole genome shotgun (WGS) entry which is preliminary data.</text>
</comment>
<protein>
    <submittedName>
        <fullName evidence="3">Dehydratase</fullName>
    </submittedName>
</protein>
<name>A0A2G6K9M6_9ACTN</name>
<feature type="domain" description="MaoC-like" evidence="2">
    <location>
        <begin position="19"/>
        <end position="123"/>
    </location>
</feature>
<sequence length="156" mass="17091">MLIVMKPRVINGPDELRSLVGQHLGYSDYHEITQERVNQFAEATGDFQWIHVDVDKATAGPFGGPVAHGYLTLSLGPALYPDIVAFEGFSMAVNYGTNKVRFPSPVMVGSRLRLGIELLEVVDVPGGIQATMKFVFECEGASKPSCVAEIVFRNYL</sequence>
<dbReference type="InterPro" id="IPR029069">
    <property type="entry name" value="HotDog_dom_sf"/>
</dbReference>
<evidence type="ECO:0000256" key="1">
    <source>
        <dbReference type="ARBA" id="ARBA00005254"/>
    </source>
</evidence>
<gene>
    <name evidence="3" type="ORF">CSA55_03415</name>
</gene>
<dbReference type="EMBL" id="PDSL01000050">
    <property type="protein sequence ID" value="PIE32371.1"/>
    <property type="molecule type" value="Genomic_DNA"/>
</dbReference>
<dbReference type="CDD" id="cd03450">
    <property type="entry name" value="NodN"/>
    <property type="match status" value="1"/>
</dbReference>
<proteinExistence type="inferred from homology"/>
<evidence type="ECO:0000313" key="4">
    <source>
        <dbReference type="Proteomes" id="UP000230914"/>
    </source>
</evidence>
<dbReference type="InterPro" id="IPR002539">
    <property type="entry name" value="MaoC-like_dom"/>
</dbReference>
<dbReference type="AlphaFoldDB" id="A0A2G6K9M6"/>
<dbReference type="Proteomes" id="UP000230914">
    <property type="component" value="Unassembled WGS sequence"/>
</dbReference>
<dbReference type="InterPro" id="IPR039375">
    <property type="entry name" value="NodN-like"/>
</dbReference>
<accession>A0A2G6K9M6</accession>